<sequence>MPALALGFVRAVETVNRLVGRLALYLLFVLAGVLAWSVIAKAFFRPALWTQEMAQFTMIAYVVLGGAYSLMGGAHVRMDLLYSRWSVRTRAAVDCVTVLALIVFLAVILWGGIESTIYALEIGERSRTVWRPYMAPIKIVICTGVLLMLLQSLAFLIRDIATLRGNPIPEGRP</sequence>
<evidence type="ECO:0000256" key="7">
    <source>
        <dbReference type="ARBA" id="ARBA00023136"/>
    </source>
</evidence>
<comment type="function">
    <text evidence="9">Part of the tripartite ATP-independent periplasmic (TRAP) transport system.</text>
</comment>
<dbReference type="Pfam" id="PF04290">
    <property type="entry name" value="DctQ"/>
    <property type="match status" value="1"/>
</dbReference>
<keyword evidence="12" id="KW-1185">Reference proteome</keyword>
<evidence type="ECO:0000256" key="4">
    <source>
        <dbReference type="ARBA" id="ARBA00022519"/>
    </source>
</evidence>
<accession>A0A447IRL5</accession>
<dbReference type="GO" id="GO:0005886">
    <property type="term" value="C:plasma membrane"/>
    <property type="evidence" value="ECO:0007669"/>
    <property type="project" value="UniProtKB-SubCell"/>
</dbReference>
<gene>
    <name evidence="11" type="ORF">PARHAE_03356</name>
</gene>
<evidence type="ECO:0000256" key="8">
    <source>
        <dbReference type="ARBA" id="ARBA00038436"/>
    </source>
</evidence>
<feature type="transmembrane region" description="Helical" evidence="9">
    <location>
        <begin position="56"/>
        <end position="74"/>
    </location>
</feature>
<dbReference type="GO" id="GO:0022857">
    <property type="term" value="F:transmembrane transporter activity"/>
    <property type="evidence" value="ECO:0007669"/>
    <property type="project" value="UniProtKB-UniRule"/>
</dbReference>
<comment type="subunit">
    <text evidence="9">The complex comprises the extracytoplasmic solute receptor protein and the two transmembrane proteins.</text>
</comment>
<dbReference type="InterPro" id="IPR055348">
    <property type="entry name" value="DctQ"/>
</dbReference>
<keyword evidence="3" id="KW-1003">Cell membrane</keyword>
<keyword evidence="5 9" id="KW-0812">Transmembrane</keyword>
<dbReference type="PANTHER" id="PTHR35011:SF4">
    <property type="entry name" value="SLL1102 PROTEIN"/>
    <property type="match status" value="1"/>
</dbReference>
<dbReference type="InterPro" id="IPR007387">
    <property type="entry name" value="TRAP_DctQ"/>
</dbReference>
<dbReference type="Proteomes" id="UP000270743">
    <property type="component" value="Unassembled WGS sequence"/>
</dbReference>
<dbReference type="PANTHER" id="PTHR35011">
    <property type="entry name" value="2,3-DIKETO-L-GULONATE TRAP TRANSPORTER SMALL PERMEASE PROTEIN YIAM"/>
    <property type="match status" value="1"/>
</dbReference>
<reference evidence="11 12" key="1">
    <citation type="submission" date="2018-12" db="EMBL/GenBank/DDBJ databases">
        <authorList>
            <person name="Criscuolo A."/>
        </authorList>
    </citation>
    <scope>NUCLEOTIDE SEQUENCE [LARGE SCALE GENOMIC DNA]</scope>
    <source>
        <strain evidence="11">ACIP1116241</strain>
    </source>
</reference>
<evidence type="ECO:0000256" key="2">
    <source>
        <dbReference type="ARBA" id="ARBA00022448"/>
    </source>
</evidence>
<evidence type="ECO:0000256" key="6">
    <source>
        <dbReference type="ARBA" id="ARBA00022989"/>
    </source>
</evidence>
<evidence type="ECO:0000259" key="10">
    <source>
        <dbReference type="Pfam" id="PF04290"/>
    </source>
</evidence>
<evidence type="ECO:0000256" key="9">
    <source>
        <dbReference type="RuleBase" id="RU369079"/>
    </source>
</evidence>
<evidence type="ECO:0000256" key="3">
    <source>
        <dbReference type="ARBA" id="ARBA00022475"/>
    </source>
</evidence>
<name>A0A447IRL5_9RHOB</name>
<comment type="subcellular location">
    <subcellularLocation>
        <location evidence="1 9">Cell inner membrane</location>
        <topology evidence="1 9">Multi-pass membrane protein</topology>
    </subcellularLocation>
</comment>
<feature type="domain" description="Tripartite ATP-independent periplasmic transporters DctQ component" evidence="10">
    <location>
        <begin position="31"/>
        <end position="161"/>
    </location>
</feature>
<evidence type="ECO:0000256" key="5">
    <source>
        <dbReference type="ARBA" id="ARBA00022692"/>
    </source>
</evidence>
<dbReference type="EMBL" id="UZWE01000051">
    <property type="protein sequence ID" value="VDS10143.1"/>
    <property type="molecule type" value="Genomic_DNA"/>
</dbReference>
<dbReference type="AlphaFoldDB" id="A0A447IRL5"/>
<keyword evidence="4 9" id="KW-0997">Cell inner membrane</keyword>
<keyword evidence="2 9" id="KW-0813">Transport</keyword>
<proteinExistence type="inferred from homology"/>
<protein>
    <recommendedName>
        <fullName evidence="9">TRAP transporter small permease protein</fullName>
    </recommendedName>
</protein>
<comment type="similarity">
    <text evidence="8 9">Belongs to the TRAP transporter small permease family.</text>
</comment>
<dbReference type="OrthoDB" id="9794346at2"/>
<evidence type="ECO:0000313" key="12">
    <source>
        <dbReference type="Proteomes" id="UP000270743"/>
    </source>
</evidence>
<feature type="transmembrane region" description="Helical" evidence="9">
    <location>
        <begin position="95"/>
        <end position="113"/>
    </location>
</feature>
<keyword evidence="7 9" id="KW-0472">Membrane</keyword>
<evidence type="ECO:0000256" key="1">
    <source>
        <dbReference type="ARBA" id="ARBA00004429"/>
    </source>
</evidence>
<dbReference type="RefSeq" id="WP_126155748.1">
    <property type="nucleotide sequence ID" value="NZ_UZWE01000051.1"/>
</dbReference>
<feature type="transmembrane region" description="Helical" evidence="9">
    <location>
        <begin position="133"/>
        <end position="157"/>
    </location>
</feature>
<organism evidence="11 12">
    <name type="scientific">Paracoccus haematequi</name>
    <dbReference type="NCBI Taxonomy" id="2491866"/>
    <lineage>
        <taxon>Bacteria</taxon>
        <taxon>Pseudomonadati</taxon>
        <taxon>Pseudomonadota</taxon>
        <taxon>Alphaproteobacteria</taxon>
        <taxon>Rhodobacterales</taxon>
        <taxon>Paracoccaceae</taxon>
        <taxon>Paracoccus</taxon>
    </lineage>
</organism>
<keyword evidence="6 9" id="KW-1133">Transmembrane helix</keyword>
<evidence type="ECO:0000313" key="11">
    <source>
        <dbReference type="EMBL" id="VDS10143.1"/>
    </source>
</evidence>
<feature type="transmembrane region" description="Helical" evidence="9">
    <location>
        <begin position="22"/>
        <end position="44"/>
    </location>
</feature>